<evidence type="ECO:0000313" key="2">
    <source>
        <dbReference type="EMBL" id="SPX60138.1"/>
    </source>
</evidence>
<dbReference type="RefSeq" id="WP_112854642.1">
    <property type="nucleotide sequence ID" value="NZ_UASS01000006.1"/>
</dbReference>
<dbReference type="Proteomes" id="UP000251942">
    <property type="component" value="Unassembled WGS sequence"/>
</dbReference>
<reference evidence="2 3" key="1">
    <citation type="submission" date="2018-06" db="EMBL/GenBank/DDBJ databases">
        <authorList>
            <consortium name="Pathogen Informatics"/>
            <person name="Doyle S."/>
        </authorList>
    </citation>
    <scope>NUCLEOTIDE SEQUENCE [LARGE SCALE GENOMIC DNA]</scope>
    <source>
        <strain evidence="2 3">NCTC12022</strain>
    </source>
</reference>
<dbReference type="EMBL" id="UASS01000006">
    <property type="protein sequence ID" value="SPX60138.1"/>
    <property type="molecule type" value="Genomic_DNA"/>
</dbReference>
<organism evidence="2 3">
    <name type="scientific">Legionella feeleii</name>
    <dbReference type="NCBI Taxonomy" id="453"/>
    <lineage>
        <taxon>Bacteria</taxon>
        <taxon>Pseudomonadati</taxon>
        <taxon>Pseudomonadota</taxon>
        <taxon>Gammaproteobacteria</taxon>
        <taxon>Legionellales</taxon>
        <taxon>Legionellaceae</taxon>
        <taxon>Legionella</taxon>
    </lineage>
</organism>
<dbReference type="AlphaFoldDB" id="A0A2X1QMF6"/>
<name>A0A2X1QMF6_9GAMM</name>
<evidence type="ECO:0000313" key="3">
    <source>
        <dbReference type="Proteomes" id="UP000251942"/>
    </source>
</evidence>
<sequence>MQESMLLESADIVMSIKIRKDDRRDNLNRTGNWCGHSPDVPRFFREPDSHKPRPKILTWAMESLRRFYSKPASFFPELRLTRFSKRRQRSESREAVASVAQVLLHYTELASLRVGVPNALGFRSLTVSFIAKKAGIGLKRAYRALSLLKRAGYLRLTERFDIKEGGRADEKRFIGLAAVKCLMPSFFKACGINLQALSAQRRLARKRLDRQKKQESNLVVKAPVIDIANLVGVKKNAKAHLGSLLTHLKEEERKQREQREQERKRIHSLLAAGEAPFEET</sequence>
<accession>A0A2X1QMF6</accession>
<gene>
    <name evidence="2" type="ORF">NCTC12022_00854</name>
</gene>
<proteinExistence type="predicted"/>
<protein>
    <recommendedName>
        <fullName evidence="4">Replication protein RepA</fullName>
    </recommendedName>
</protein>
<evidence type="ECO:0000256" key="1">
    <source>
        <dbReference type="SAM" id="MobiDB-lite"/>
    </source>
</evidence>
<feature type="compositionally biased region" description="Basic and acidic residues" evidence="1">
    <location>
        <begin position="250"/>
        <end position="263"/>
    </location>
</feature>
<feature type="region of interest" description="Disordered" evidence="1">
    <location>
        <begin position="250"/>
        <end position="280"/>
    </location>
</feature>
<evidence type="ECO:0008006" key="4">
    <source>
        <dbReference type="Google" id="ProtNLM"/>
    </source>
</evidence>